<dbReference type="PROSITE" id="PS50197">
    <property type="entry name" value="BEACH"/>
    <property type="match status" value="1"/>
</dbReference>
<evidence type="ECO:0000256" key="3">
    <source>
        <dbReference type="SAM" id="MobiDB-lite"/>
    </source>
</evidence>
<dbReference type="InterPro" id="IPR000409">
    <property type="entry name" value="BEACH_dom"/>
</dbReference>
<evidence type="ECO:0000313" key="7">
    <source>
        <dbReference type="EMBL" id="RHY34708.1"/>
    </source>
</evidence>
<evidence type="ECO:0000259" key="6">
    <source>
        <dbReference type="PROSITE" id="PS51783"/>
    </source>
</evidence>
<dbReference type="SMART" id="SM01026">
    <property type="entry name" value="Beach"/>
    <property type="match status" value="1"/>
</dbReference>
<dbReference type="Proteomes" id="UP000285060">
    <property type="component" value="Unassembled WGS sequence"/>
</dbReference>
<dbReference type="VEuPathDB" id="FungiDB:H310_00664"/>
<dbReference type="InterPro" id="IPR050865">
    <property type="entry name" value="BEACH_Domain"/>
</dbReference>
<evidence type="ECO:0000256" key="2">
    <source>
        <dbReference type="ARBA" id="ARBA00022737"/>
    </source>
</evidence>
<feature type="domain" description="J" evidence="4">
    <location>
        <begin position="3056"/>
        <end position="3124"/>
    </location>
</feature>
<dbReference type="GO" id="GO:0005829">
    <property type="term" value="C:cytosol"/>
    <property type="evidence" value="ECO:0007669"/>
    <property type="project" value="TreeGrafter"/>
</dbReference>
<organism evidence="7 8">
    <name type="scientific">Aphanomyces invadans</name>
    <dbReference type="NCBI Taxonomy" id="157072"/>
    <lineage>
        <taxon>Eukaryota</taxon>
        <taxon>Sar</taxon>
        <taxon>Stramenopiles</taxon>
        <taxon>Oomycota</taxon>
        <taxon>Saprolegniomycetes</taxon>
        <taxon>Saprolegniales</taxon>
        <taxon>Verrucalvaceae</taxon>
        <taxon>Aphanomyces</taxon>
    </lineage>
</organism>
<accession>A0A418B933</accession>
<name>A0A418B933_9STRA</name>
<feature type="compositionally biased region" description="Low complexity" evidence="3">
    <location>
        <begin position="1298"/>
        <end position="1308"/>
    </location>
</feature>
<feature type="region of interest" description="Disordered" evidence="3">
    <location>
        <begin position="1288"/>
        <end position="1344"/>
    </location>
</feature>
<dbReference type="EMBL" id="QUSY01000020">
    <property type="protein sequence ID" value="RHY34708.1"/>
    <property type="molecule type" value="Genomic_DNA"/>
</dbReference>
<evidence type="ECO:0000259" key="5">
    <source>
        <dbReference type="PROSITE" id="PS50197"/>
    </source>
</evidence>
<comment type="caution">
    <text evidence="7">The sequence shown here is derived from an EMBL/GenBank/DDBJ whole genome shotgun (WGS) entry which is preliminary data.</text>
</comment>
<dbReference type="Pfam" id="PF14844">
    <property type="entry name" value="PH_BEACH"/>
    <property type="match status" value="1"/>
</dbReference>
<feature type="region of interest" description="Disordered" evidence="3">
    <location>
        <begin position="4108"/>
        <end position="4138"/>
    </location>
</feature>
<dbReference type="FunFam" id="1.10.1540.10:FF:000001">
    <property type="entry name" value="neurobeachin isoform X1"/>
    <property type="match status" value="1"/>
</dbReference>
<dbReference type="PROSITE" id="PS51783">
    <property type="entry name" value="PH_BEACH"/>
    <property type="match status" value="1"/>
</dbReference>
<dbReference type="InterPro" id="IPR013320">
    <property type="entry name" value="ConA-like_dom_sf"/>
</dbReference>
<dbReference type="Pfam" id="PF19432">
    <property type="entry name" value="RME-8_N"/>
    <property type="match status" value="2"/>
</dbReference>
<evidence type="ECO:0000259" key="4">
    <source>
        <dbReference type="PROSITE" id="PS50076"/>
    </source>
</evidence>
<dbReference type="InterPro" id="IPR045802">
    <property type="entry name" value="GRV2/DNAJC13_N"/>
</dbReference>
<dbReference type="PANTHER" id="PTHR13743">
    <property type="entry name" value="BEIGE/BEACH-RELATED"/>
    <property type="match status" value="1"/>
</dbReference>
<gene>
    <name evidence="7" type="ORF">DYB32_000718</name>
</gene>
<feature type="compositionally biased region" description="Low complexity" evidence="3">
    <location>
        <begin position="4111"/>
        <end position="4121"/>
    </location>
</feature>
<dbReference type="Gene3D" id="2.60.120.200">
    <property type="match status" value="1"/>
</dbReference>
<feature type="domain" description="BEACH" evidence="5">
    <location>
        <begin position="1480"/>
        <end position="1769"/>
    </location>
</feature>
<dbReference type="CDD" id="cd06071">
    <property type="entry name" value="Beach"/>
    <property type="match status" value="1"/>
</dbReference>
<feature type="domain" description="BEACH-type PH" evidence="6">
    <location>
        <begin position="1342"/>
        <end position="1462"/>
    </location>
</feature>
<evidence type="ECO:0000313" key="8">
    <source>
        <dbReference type="Proteomes" id="UP000285060"/>
    </source>
</evidence>
<dbReference type="InterPro" id="IPR011993">
    <property type="entry name" value="PH-like_dom_sf"/>
</dbReference>
<dbReference type="Gene3D" id="1.10.1540.10">
    <property type="entry name" value="BEACH domain"/>
    <property type="match status" value="1"/>
</dbReference>
<dbReference type="Pfam" id="PF02138">
    <property type="entry name" value="Beach"/>
    <property type="match status" value="1"/>
</dbReference>
<dbReference type="SUPFAM" id="SSF50729">
    <property type="entry name" value="PH domain-like"/>
    <property type="match status" value="1"/>
</dbReference>
<evidence type="ECO:0000256" key="1">
    <source>
        <dbReference type="ARBA" id="ARBA00022574"/>
    </source>
</evidence>
<evidence type="ECO:0008006" key="9">
    <source>
        <dbReference type="Google" id="ProtNLM"/>
    </source>
</evidence>
<dbReference type="InterPro" id="IPR023362">
    <property type="entry name" value="PH-BEACH_dom"/>
</dbReference>
<keyword evidence="2" id="KW-0677">Repeat</keyword>
<sequence>MKTQAEPILLEAVLSLLTELFMFDAHPTDLIALWRTIQNAGSELRYRLLQLAQTGFEGDTDDACRQVFVMRGQHAGIIAPPSTSLPLKKGYTFCTSIQVDASTHSMALYSFRGENGHGVSASIDGDALVLSSFTSQGSFFNLQVPLNGRRPAMHRSWTHVAIVHAKKMVFKDKIHVYMDGQQVFVGNLPYPDALQMAGGHNCVGATPQFPSFQGQMYAPTLFGFSLSDAEVALLHPSVTPHGSPPSNVMQQWLWENASLTDKSKFVFSYDARVCSSADESICYDVSGNCANGWLEPGTRSLCRSTLGSAIAPLGGTATFLLLLFDPAVSAMEAVRVLRLVASGLQHNRRCRSQYIRWHGSKVVAHLLTLLPTPALTNDLLDAVIDLFDTIAVHVKKLRLRTMVLSLFALNPVWFHAPWACQVRLLESVLPQYITLLEQPLPIDGMTMGVDHWCQFMTKWYAAPSESMESAVCCKIILDKLIDPLLFPKHHVLDESDRWVALIRHLDSRMQGIATSWSTCQLQSICDVQEMFRYFTRTLSMPDTAGLSSPPSRKLIFKLQKHAPLTVWYTWLATPSADVRLPVLQAFEAMTAQLHLRFPDAVLFHNALSPHSIDMQQSQVILDVCLGSRSSTTGTRQTSTPRGHFIPVVLLKLLASATSVDYRMQLYMLYELRLILRGPTNSDIFKEYIRVDPEWLSILLSIQGQRRRGDDDTNRHASHAPLTKETSNPPLNHCQLNDYCMTLCDDTASMETRIHIIHSIGASHDTYGAEFMLTVLDQACAPLQVKQAILDTVMHSFPDHAAQLIESICTDIAVDIIVYSLRNVNHGWLHVLEAYFYMYKTPTRCAALFAAVADALLATSVEDKPLQWENYSQFCSFLALLYFVADGMQCSLPDESSHVALLRKARDLWLQVLSRLPVVAWNEDQGDHVDSVLHQLFATYPLTRRLALYSMFQTIKATLLTTGRASADVGRLRDSFEELRVISVVKGDQITEPTMHPHFLLSVLTELHGLWALAADALEKVTLKELIHSVALEALGRVGTDSELAHALMGITALPPDSSIVLWAPFMQVVSKYSMEAQDEVNSHVDGFVAKWKHLVQTNAVFNVEMTMQDVEQRTVVLSVHTQDVAMLRLSSDDDDEVGGVCGGSLDHMIEQEAADTTATAQRFKSQLEKCLRPLVSDNARAVASSTMVLSSQQALKLSTAENRWRMRLGLKVIQRPMHPEASGAADASTTLLASSATISAMASSWRSDTGTVQGLTDMLSDANVRAVLRTATSSNVEDNERAFDEMLEEDDVSPNDGSASPQISAAASPPAPPPSPFKSLNSQLSGGSFGKPRRKSSADFPAKNNSSDFVCSARLVRQMYIMAGEVRINESELVFYPFSIVDEHDQEVVVHEQNQHESQEYADDTARLLRPRRLRLDDICQIYGRRYLLKLTALEIFIASTRKNYFFHFATTPITDVHSAILGRRPMRLVANPDWKRLHRHPSHVFRHAEKTQLWVNHEISTFEYLMWLNTVSGRTYNDLTQYPVFPWILADYTSQTLDLSRPTTFRDLSKPMGALDLPRLEFFKQRYAAFDDPDIPKFMYGSHYSHIGAVLYYLVRVEPFTSLARRVQGGRFDHADRLFHSIADTWANCLTDTSDLKELTPEWFYSTAFLHNHSNIELGTRQNGVQLHDVVLPPYAASPHDFIAKHMQALESEYVSQHIHLWIDLVFGNKQRGPAALDAHNVFFYLTYEGMVDIDAITDPVLQASMRAQIAHFGQTPSQLLREPHVPRNVPSSRESNVGHAPIVVPLLLPHVHPIALVEFLTSTTLLCLDTTGMVSIQKFSSPFRLSSFELDLNDDHVFTLVILGPKKEEQLKLRYKHRAYLLTEFLRMHAANAQTLTRSPPQPLQCKATKLTRLGVERECILEIAADALVYKEVLPSSSNTPAVLERVPFTDIDHITPVTNSTTGCIIGYYGKQTVFFTMDRSFLFGNMEKTAARIGLRLATRGKLTLEQVDADKPVFDPAECIVQFPVQKFSKRHESLVVLSSVPLRSLFGLVRHPGSNQFEIEFVHGSHSRLYSCHDRDGVLAALYDSFSANNPDNSLEISSTPSQTGLRLLPRFAVEDVMESSSFFGDSSIGACFLKRLAAVGKYTSGNGIRAGAAAGRGYKTIYFMKTWSVHRGCLGRLVSTAAEFNANVPLSGIQYHTKRSIVLEALKPLVVHFQTVAVCQPPAPRTAVTLLQCMCRIASSFYGFRELLHFPSVMDSLRHYLVAEDELTVLWTALLIQRLTMHTISSAAMPEGTGTLLVQAVLRLCSQDAAASIKDAALRQGLVLQHLYQSMFDPSFDQRCVSRYMITMWMSNHAPAKQLLRRIFPPGLVSCLEMRLLSSAEECQLDELEKTTFMDKFGAFNAELLASRRSRSEIMSDYDSFYDNMYESSSNDGLPVNAAAVTDSVFSSAKLLERMQIKSKGNVFDESTIASNTTGAAISITSTSRGGSLSLLKDGMFNLQMLRRAITLGVGADKPTQDPASLQSSDRPVENFRILFHMMQQDHETIELVWTTATREELHQALVHEIHQFRSYSIHGQFNVVWNYEDFSITYTTLENELVVDGLYLRHLLMCPVAPVEAGAEDAWSPPLHVEDMIVKKPKRFVTALFKKILREQGEAEYKGHVEVTVSCLKALAMVAWLYEFEYHMPSEDLSYMLTMVELTSRHDLLVHLLEVLQSVTRVPSNAAKLLKDSRAVPLLVSLIQMAHISQRHTTSSRRAVDCAVWICNGQKKTMEDLQQSLTPGNSPQIHIARVRNDKAPPVPFGDIPQLKWEFGMDRRFEVVHVAHNAIRVLISLLKSNPLVTGPSSAAVYPLPLGKQLASTRLADIASLLVLHELPKLSELIMHVLVHLSLESTTIFMTGVFYLLFLYKGDAFVDFATFLKATHNHQLYPDSSPRRILVDLLPMAMIDQLDTLSPADFAALFCSDDVKTPRVIWNASMRETLWRSCLHHLDDFRAVLQHDVTIPYDYHPMPPVLYHDFLANELYCHGYCLRQFCDSSESVQDSLAFLTSLHAEWTRQVNRVAVGLTRAQAIELLEIDENVDDIAVRDAYKRLSRPNCPEHAEGHPDKLQRYDRIQSAYIVLTSPRESLLTAGYDAVQLDLILRAQIHLFKTCAPSLASSKLEALPLLLNFLATHCTHDRMDVPPLTSHAEQLQLTLLAVQLLQYACATSVHNIPHLLADNNSHVVDNALRYAVDMMIDGDDPTDEAVYVEISINLMQTMAGIASSVAGRHWILETDHVLYNTWRILWYYHSFTTPPGDALVVLVRLTLEALICMCGDTAKDAPLPEKIVRSGGILWHLLYLWYSFDSTVDEASMDARLQQPTVLFPEGRTSLREDAGIVTQAQTLLAMLAVRVIVAANKNTTIQAVCNAVLSPNLYFQSTNPSSYKFLHLFHRDTVSHRLIWTAAMRDELKAFLTPLVTAPVAMPTTSAVELAHSFRYTILKEQCIVDDVYIEPLYAALTSSSFATNSVDVVRQLGLSSSFYSALVLFLRTGQHESQQGVHVVVGWGLTSDLCIRFRSLALGILAALGPLATAQVEAAFTVMPSSSSQPPAGLMALLSWVLPPEHKFMLSHMAVMDHVVGVPRDAFAIFQTHALTTLHALATSKTFGDIVFESKLAPVLMHAALLEDEQSSRALEIVSRLCASSHAIARYITTSIWLYHLLIWMCPTTSSVDNTAAVSGMIMDGDCDYATALQIPSATILGVLGQPTSLVLEDVMNVLVRFLPVTLIYEIINAPQNVATILSGHYEAPDLVWNNTLRTHFYREMLRLVVIVNKCTDTEVVSDDVIQFDIEYAHVYPYPMVGDVYLLLYLENPVHPLRDPKYPYLPSPDVAMSVRQQAQILPIITSCIICALRVRFVYPVHLDDVATWKVPDKVASLFVLLQNELRIQKGPKSDEAIVAEQSLLRIFRVLFVSPRIVASLAYSPYNLLSRLVSHCHNLSNNTAELHVELGFILEIIRRFLLAFPDNGDKNSDKNVVAVVCGVNLMEILLELIEQPPTLQRVVNPILTRTTIIAILDYLEQHRTQGALAHQILKKHKKWDKVFRHEPTDAIRNQPEDKFLVGPAAGADVMIRSYLANNVKTATGATSSMSPTSSSRSSRKRPSTSQKLKNLFR</sequence>
<keyword evidence="8" id="KW-1185">Reference proteome</keyword>
<keyword evidence="1" id="KW-0853">WD repeat</keyword>
<dbReference type="InterPro" id="IPR036372">
    <property type="entry name" value="BEACH_dom_sf"/>
</dbReference>
<protein>
    <recommendedName>
        <fullName evidence="9">BEACH domain-containing protein</fullName>
    </recommendedName>
</protein>
<dbReference type="GO" id="GO:0016020">
    <property type="term" value="C:membrane"/>
    <property type="evidence" value="ECO:0007669"/>
    <property type="project" value="TreeGrafter"/>
</dbReference>
<dbReference type="Pfam" id="PF15787">
    <property type="entry name" value="DUF4704"/>
    <property type="match status" value="1"/>
</dbReference>
<dbReference type="Gene3D" id="2.30.29.30">
    <property type="entry name" value="Pleckstrin-homology domain (PH domain)/Phosphotyrosine-binding domain (PTB)"/>
    <property type="match status" value="1"/>
</dbReference>
<dbReference type="VEuPathDB" id="FungiDB:H310_00665"/>
<reference evidence="7 8" key="1">
    <citation type="submission" date="2018-08" db="EMBL/GenBank/DDBJ databases">
        <title>Aphanomyces genome sequencing and annotation.</title>
        <authorList>
            <person name="Minardi D."/>
            <person name="Oidtmann B."/>
            <person name="Van Der Giezen M."/>
            <person name="Studholme D.J."/>
        </authorList>
    </citation>
    <scope>NUCLEOTIDE SEQUENCE [LARGE SCALE GENOMIC DNA]</scope>
    <source>
        <strain evidence="7 8">NJM0002</strain>
    </source>
</reference>
<dbReference type="VEuPathDB" id="FungiDB:H310_03445"/>
<dbReference type="PANTHER" id="PTHR13743:SF112">
    <property type="entry name" value="BEACH DOMAIN-CONTAINING PROTEIN"/>
    <property type="match status" value="1"/>
</dbReference>
<dbReference type="GO" id="GO:0008104">
    <property type="term" value="P:intracellular protein localization"/>
    <property type="evidence" value="ECO:0007669"/>
    <property type="project" value="TreeGrafter"/>
</dbReference>
<dbReference type="SUPFAM" id="SSF81837">
    <property type="entry name" value="BEACH domain"/>
    <property type="match status" value="1"/>
</dbReference>
<dbReference type="Pfam" id="PF13385">
    <property type="entry name" value="Laminin_G_3"/>
    <property type="match status" value="1"/>
</dbReference>
<dbReference type="SUPFAM" id="SSF49899">
    <property type="entry name" value="Concanavalin A-like lectins/glucanases"/>
    <property type="match status" value="1"/>
</dbReference>
<dbReference type="PROSITE" id="PS50076">
    <property type="entry name" value="DNAJ_2"/>
    <property type="match status" value="1"/>
</dbReference>
<dbReference type="GO" id="GO:0019901">
    <property type="term" value="F:protein kinase binding"/>
    <property type="evidence" value="ECO:0007669"/>
    <property type="project" value="TreeGrafter"/>
</dbReference>
<dbReference type="InterPro" id="IPR001623">
    <property type="entry name" value="DnaJ_domain"/>
</dbReference>
<feature type="region of interest" description="Disordered" evidence="3">
    <location>
        <begin position="707"/>
        <end position="726"/>
    </location>
</feature>
<dbReference type="InterPro" id="IPR031570">
    <property type="entry name" value="NBEA/BDCP_DUF4704"/>
</dbReference>
<proteinExistence type="predicted"/>